<dbReference type="Pfam" id="PF07731">
    <property type="entry name" value="Cu-oxidase_2"/>
    <property type="match status" value="1"/>
</dbReference>
<dbReference type="GO" id="GO:0052716">
    <property type="term" value="F:hydroquinone:oxygen oxidoreductase activity"/>
    <property type="evidence" value="ECO:0007669"/>
    <property type="project" value="UniProtKB-EC"/>
</dbReference>
<sequence length="578" mass="63907">MAATVAFFFFAAILAAAAAGGGDAALVEHTFIVSQVRLNRLCNDTLVTVVNGQLPGPTIEVREGDSVVVHVINKSPHGLTIHWHGVKLQLNCWADGAGMITQCPIRPNNNFTYRFDIVEQEGTLWWHAHVASLRATIHGALIIRPRPGPSSYPFPKPEKEIPIVIGEWWEMDLVELDMRLRNGNLFDVPRAATINGQTGDLYNCSGAIKESNILNVEHGKTYLLRIVNAALNSEYYLKIAGHKFTVVGADANYVKPYTTDVITIAPGETVDALLVTDAHPGGRYYMIAMAYQPPKPAKQFPLFLSRGIVQYYDNNASPRKEEEALPNTPMAPEMPDQHDAVPSFYFYGNLTSLQPHPLPTIVDERLFYALDAGYFCREGGSSCQNVSNIVATINNVSFQLPETTPLLQAHYYNNMKSGIGTLPDGSPRMFNYSMSLAPTSKATSVRKLRYNTTVEIVFQSPVIADSYSNPMHLHGHDFFVLAQGFGKFDEKKDVKTYNLVDPPVRNTVHVPIYGWAAIRFVTKNPGVWYLHCHYGHHSSTGMAVALVVENGPTLDTTLPPPPADFPSCDNYISMLANE</sequence>
<keyword evidence="10 13" id="KW-0560">Oxidoreductase</keyword>
<dbReference type="Gene3D" id="2.60.40.420">
    <property type="entry name" value="Cupredoxins - blue copper proteins"/>
    <property type="match status" value="3"/>
</dbReference>
<keyword evidence="12 13" id="KW-0439">Lignin degradation</keyword>
<keyword evidence="7 13" id="KW-0964">Secreted</keyword>
<dbReference type="CDD" id="cd13849">
    <property type="entry name" value="CuRO_1_LCC_plant"/>
    <property type="match status" value="1"/>
</dbReference>
<evidence type="ECO:0000259" key="14">
    <source>
        <dbReference type="Pfam" id="PF00394"/>
    </source>
</evidence>
<evidence type="ECO:0000259" key="15">
    <source>
        <dbReference type="Pfam" id="PF07731"/>
    </source>
</evidence>
<evidence type="ECO:0000256" key="8">
    <source>
        <dbReference type="ARBA" id="ARBA00022723"/>
    </source>
</evidence>
<dbReference type="PROSITE" id="PS00080">
    <property type="entry name" value="MULTICOPPER_OXIDASE2"/>
    <property type="match status" value="1"/>
</dbReference>
<organism evidence="17">
    <name type="scientific">Brachypodium distachyon</name>
    <name type="common">Purple false brome</name>
    <name type="synonym">Trachynia distachya</name>
    <dbReference type="NCBI Taxonomy" id="15368"/>
    <lineage>
        <taxon>Eukaryota</taxon>
        <taxon>Viridiplantae</taxon>
        <taxon>Streptophyta</taxon>
        <taxon>Embryophyta</taxon>
        <taxon>Tracheophyta</taxon>
        <taxon>Spermatophyta</taxon>
        <taxon>Magnoliopsida</taxon>
        <taxon>Liliopsida</taxon>
        <taxon>Poales</taxon>
        <taxon>Poaceae</taxon>
        <taxon>BOP clade</taxon>
        <taxon>Pooideae</taxon>
        <taxon>Stipodae</taxon>
        <taxon>Brachypodieae</taxon>
        <taxon>Brachypodium</taxon>
    </lineage>
</organism>
<feature type="domain" description="Plastocyanin-like" evidence="16">
    <location>
        <begin position="34"/>
        <end position="146"/>
    </location>
</feature>
<dbReference type="AlphaFoldDB" id="I1HWM8"/>
<feature type="signal peptide" evidence="13">
    <location>
        <begin position="1"/>
        <end position="24"/>
    </location>
</feature>
<keyword evidence="13" id="KW-0732">Signal</keyword>
<comment type="subcellular location">
    <subcellularLocation>
        <location evidence="3 13">Secreted</location>
        <location evidence="3 13">Extracellular space</location>
        <location evidence="3 13">Apoplast</location>
    </subcellularLocation>
</comment>
<feature type="domain" description="Plastocyanin-like" evidence="14">
    <location>
        <begin position="160"/>
        <end position="291"/>
    </location>
</feature>
<keyword evidence="6 13" id="KW-0052">Apoplast</keyword>
<dbReference type="EnsemblPlants" id="KQJ93027">
    <property type="protein sequence ID" value="KQJ93027"/>
    <property type="gene ID" value="BRADI_3g02290v3"/>
</dbReference>
<dbReference type="OrthoDB" id="2121828at2759"/>
<gene>
    <name evidence="18" type="primary">LOC100823268</name>
    <name evidence="17" type="ORF">BRADI_3g02290v3</name>
</gene>
<dbReference type="InterPro" id="IPR011707">
    <property type="entry name" value="Cu-oxidase-like_N"/>
</dbReference>
<evidence type="ECO:0000259" key="16">
    <source>
        <dbReference type="Pfam" id="PF07732"/>
    </source>
</evidence>
<keyword evidence="19" id="KW-1185">Reference proteome</keyword>
<evidence type="ECO:0000313" key="17">
    <source>
        <dbReference type="EMBL" id="KQJ93027.1"/>
    </source>
</evidence>
<feature type="chain" id="PRO_5013982754" description="Laccase" evidence="13">
    <location>
        <begin position="25"/>
        <end position="578"/>
    </location>
</feature>
<dbReference type="InterPro" id="IPR034285">
    <property type="entry name" value="CuRO_2_LCC"/>
</dbReference>
<evidence type="ECO:0000256" key="3">
    <source>
        <dbReference type="ARBA" id="ARBA00004271"/>
    </source>
</evidence>
<feature type="domain" description="Plastocyanin-like" evidence="15">
    <location>
        <begin position="437"/>
        <end position="550"/>
    </location>
</feature>
<dbReference type="NCBIfam" id="TIGR03389">
    <property type="entry name" value="laccase"/>
    <property type="match status" value="1"/>
</dbReference>
<dbReference type="InterPro" id="IPR008972">
    <property type="entry name" value="Cupredoxin"/>
</dbReference>
<dbReference type="SUPFAM" id="SSF49503">
    <property type="entry name" value="Cupredoxins"/>
    <property type="match status" value="3"/>
</dbReference>
<comment type="function">
    <text evidence="2 13">Lignin degradation and detoxification of lignin-derived products.</text>
</comment>
<dbReference type="InterPro" id="IPR017761">
    <property type="entry name" value="Laccase"/>
</dbReference>
<dbReference type="InterPro" id="IPR002355">
    <property type="entry name" value="Cu_oxidase_Cu_BS"/>
</dbReference>
<keyword evidence="8 13" id="KW-0479">Metal-binding</keyword>
<dbReference type="Pfam" id="PF07732">
    <property type="entry name" value="Cu-oxidase_3"/>
    <property type="match status" value="1"/>
</dbReference>
<reference evidence="17" key="2">
    <citation type="submission" date="2017-06" db="EMBL/GenBank/DDBJ databases">
        <title>WGS assembly of Brachypodium distachyon.</title>
        <authorList>
            <consortium name="The International Brachypodium Initiative"/>
            <person name="Lucas S."/>
            <person name="Harmon-Smith M."/>
            <person name="Lail K."/>
            <person name="Tice H."/>
            <person name="Grimwood J."/>
            <person name="Bruce D."/>
            <person name="Barry K."/>
            <person name="Shu S."/>
            <person name="Lindquist E."/>
            <person name="Wang M."/>
            <person name="Pitluck S."/>
            <person name="Vogel J.P."/>
            <person name="Garvin D.F."/>
            <person name="Mockler T.C."/>
            <person name="Schmutz J."/>
            <person name="Rokhsar D."/>
            <person name="Bevan M.W."/>
        </authorList>
    </citation>
    <scope>NUCLEOTIDE SEQUENCE</scope>
    <source>
        <strain evidence="17">Bd21</strain>
    </source>
</reference>
<evidence type="ECO:0000256" key="4">
    <source>
        <dbReference type="ARBA" id="ARBA00010609"/>
    </source>
</evidence>
<dbReference type="EMBL" id="CM000882">
    <property type="protein sequence ID" value="KQJ93027.1"/>
    <property type="molecule type" value="Genomic_DNA"/>
</dbReference>
<reference evidence="17 18" key="1">
    <citation type="journal article" date="2010" name="Nature">
        <title>Genome sequencing and analysis of the model grass Brachypodium distachyon.</title>
        <authorList>
            <consortium name="International Brachypodium Initiative"/>
        </authorList>
    </citation>
    <scope>NUCLEOTIDE SEQUENCE [LARGE SCALE GENOMIC DNA]</scope>
    <source>
        <strain evidence="17 18">Bd21</strain>
    </source>
</reference>
<comment type="similarity">
    <text evidence="4 13">Belongs to the multicopper oxidase family.</text>
</comment>
<dbReference type="GO" id="GO:0005507">
    <property type="term" value="F:copper ion binding"/>
    <property type="evidence" value="ECO:0007669"/>
    <property type="project" value="InterPro"/>
</dbReference>
<dbReference type="OMA" id="MPDEHDA"/>
<evidence type="ECO:0000256" key="11">
    <source>
        <dbReference type="ARBA" id="ARBA00023008"/>
    </source>
</evidence>
<dbReference type="GO" id="GO:0046274">
    <property type="term" value="P:lignin catabolic process"/>
    <property type="evidence" value="ECO:0007669"/>
    <property type="project" value="UniProtKB-KW"/>
</dbReference>
<evidence type="ECO:0000256" key="5">
    <source>
        <dbReference type="ARBA" id="ARBA00012297"/>
    </source>
</evidence>
<dbReference type="InterPro" id="IPR011706">
    <property type="entry name" value="Cu-oxidase_C"/>
</dbReference>
<accession>I1HWM8</accession>
<dbReference type="HOGENOM" id="CLU_006504_6_3_1"/>
<name>I1HWM8_BRADI</name>
<dbReference type="Pfam" id="PF00394">
    <property type="entry name" value="Cu-oxidase"/>
    <property type="match status" value="1"/>
</dbReference>
<dbReference type="GO" id="GO:0048046">
    <property type="term" value="C:apoplast"/>
    <property type="evidence" value="ECO:0007669"/>
    <property type="project" value="UniProtKB-SubCell"/>
</dbReference>
<dbReference type="InterPro" id="IPR001117">
    <property type="entry name" value="Cu-oxidase_2nd"/>
</dbReference>
<keyword evidence="11 13" id="KW-0186">Copper</keyword>
<evidence type="ECO:0000313" key="18">
    <source>
        <dbReference type="EnsemblPlants" id="KQJ93027"/>
    </source>
</evidence>
<evidence type="ECO:0000256" key="9">
    <source>
        <dbReference type="ARBA" id="ARBA00022737"/>
    </source>
</evidence>
<comment type="catalytic activity">
    <reaction evidence="1 13">
        <text>4 hydroquinone + O2 = 4 benzosemiquinone + 2 H2O</text>
        <dbReference type="Rhea" id="RHEA:11276"/>
        <dbReference type="ChEBI" id="CHEBI:15377"/>
        <dbReference type="ChEBI" id="CHEBI:15379"/>
        <dbReference type="ChEBI" id="CHEBI:17594"/>
        <dbReference type="ChEBI" id="CHEBI:17977"/>
        <dbReference type="EC" id="1.10.3.2"/>
    </reaction>
</comment>
<evidence type="ECO:0000256" key="2">
    <source>
        <dbReference type="ARBA" id="ARBA00002075"/>
    </source>
</evidence>
<dbReference type="PANTHER" id="PTHR11709:SF356">
    <property type="entry name" value="LACCASE"/>
    <property type="match status" value="1"/>
</dbReference>
<dbReference type="Gramene" id="KQJ93027">
    <property type="protein sequence ID" value="KQJ93027"/>
    <property type="gene ID" value="BRADI_3g02290v3"/>
</dbReference>
<evidence type="ECO:0000256" key="10">
    <source>
        <dbReference type="ARBA" id="ARBA00023002"/>
    </source>
</evidence>
<evidence type="ECO:0000256" key="1">
    <source>
        <dbReference type="ARBA" id="ARBA00000349"/>
    </source>
</evidence>
<dbReference type="InterPro" id="IPR034288">
    <property type="entry name" value="CuRO_1_LCC"/>
</dbReference>
<reference evidence="18" key="3">
    <citation type="submission" date="2018-08" db="UniProtKB">
        <authorList>
            <consortium name="EnsemblPlants"/>
        </authorList>
    </citation>
    <scope>IDENTIFICATION</scope>
    <source>
        <strain evidence="18">cv. Bd21</strain>
    </source>
</reference>
<dbReference type="Proteomes" id="UP000008810">
    <property type="component" value="Chromosome 3"/>
</dbReference>
<evidence type="ECO:0000313" key="19">
    <source>
        <dbReference type="Proteomes" id="UP000008810"/>
    </source>
</evidence>
<dbReference type="EC" id="1.10.3.2" evidence="5 13"/>
<evidence type="ECO:0000256" key="7">
    <source>
        <dbReference type="ARBA" id="ARBA00022525"/>
    </source>
</evidence>
<dbReference type="eggNOG" id="KOG1263">
    <property type="taxonomic scope" value="Eukaryota"/>
</dbReference>
<evidence type="ECO:0000256" key="12">
    <source>
        <dbReference type="ARBA" id="ARBA00023185"/>
    </source>
</evidence>
<evidence type="ECO:0000256" key="13">
    <source>
        <dbReference type="RuleBase" id="RU361119"/>
    </source>
</evidence>
<proteinExistence type="inferred from homology"/>
<evidence type="ECO:0000256" key="6">
    <source>
        <dbReference type="ARBA" id="ARBA00022523"/>
    </source>
</evidence>
<comment type="cofactor">
    <cofactor evidence="13">
        <name>Cu cation</name>
        <dbReference type="ChEBI" id="CHEBI:23378"/>
    </cofactor>
    <text evidence="13">Binds 4 Cu cations per monomer.</text>
</comment>
<dbReference type="InterPro" id="IPR045087">
    <property type="entry name" value="Cu-oxidase_fam"/>
</dbReference>
<protein>
    <recommendedName>
        <fullName evidence="5 13">Laccase</fullName>
        <ecNumber evidence="5 13">1.10.3.2</ecNumber>
    </recommendedName>
    <alternativeName>
        <fullName evidence="13">Benzenediol:oxygen oxidoreductase</fullName>
    </alternativeName>
    <alternativeName>
        <fullName evidence="13">Diphenol oxidase</fullName>
    </alternativeName>
    <alternativeName>
        <fullName evidence="13">Urishiol oxidase</fullName>
    </alternativeName>
</protein>
<dbReference type="PANTHER" id="PTHR11709">
    <property type="entry name" value="MULTI-COPPER OXIDASE"/>
    <property type="match status" value="1"/>
</dbReference>
<keyword evidence="9 13" id="KW-0677">Repeat</keyword>
<dbReference type="CDD" id="cd13875">
    <property type="entry name" value="CuRO_2_LCC_plant"/>
    <property type="match status" value="1"/>
</dbReference>